<dbReference type="InterPro" id="IPR011016">
    <property type="entry name" value="Znf_RING-CH"/>
</dbReference>
<dbReference type="GO" id="GO:0008270">
    <property type="term" value="F:zinc ion binding"/>
    <property type="evidence" value="ECO:0007669"/>
    <property type="project" value="UniProtKB-KW"/>
</dbReference>
<dbReference type="Pfam" id="PF12906">
    <property type="entry name" value="RINGv"/>
    <property type="match status" value="1"/>
</dbReference>
<evidence type="ECO:0000256" key="4">
    <source>
        <dbReference type="SAM" id="MobiDB-lite"/>
    </source>
</evidence>
<accession>A0A8J2WXD3</accession>
<keyword evidence="2" id="KW-0863">Zinc-finger</keyword>
<dbReference type="Pfam" id="PF13424">
    <property type="entry name" value="TPR_12"/>
    <property type="match status" value="1"/>
</dbReference>
<feature type="region of interest" description="Disordered" evidence="4">
    <location>
        <begin position="1"/>
        <end position="45"/>
    </location>
</feature>
<keyword evidence="7" id="KW-1185">Reference proteome</keyword>
<dbReference type="PROSITE" id="PS51292">
    <property type="entry name" value="ZF_RING_CH"/>
    <property type="match status" value="1"/>
</dbReference>
<proteinExistence type="predicted"/>
<feature type="compositionally biased region" description="Basic and acidic residues" evidence="4">
    <location>
        <begin position="1"/>
        <end position="13"/>
    </location>
</feature>
<evidence type="ECO:0000313" key="7">
    <source>
        <dbReference type="Proteomes" id="UP000789595"/>
    </source>
</evidence>
<evidence type="ECO:0000313" key="6">
    <source>
        <dbReference type="EMBL" id="CAH0365336.1"/>
    </source>
</evidence>
<reference evidence="6" key="1">
    <citation type="submission" date="2021-11" db="EMBL/GenBank/DDBJ databases">
        <authorList>
            <consortium name="Genoscope - CEA"/>
            <person name="William W."/>
        </authorList>
    </citation>
    <scope>NUCLEOTIDE SEQUENCE</scope>
</reference>
<sequence>MDQRQPAGEGERIRRSRSRSAQGLGSAARSFSRSRSRSPVAAREPRDVARRYQLASLLAPTTAELVAEPRPLLTATAEPPPWFLYLPDQADQKYEEASAVAVNACAEDTKGQTCWICFDDGSEEGLVRGCACRGGAGFAHLSCLAKQAKILVAEALENNLFDQANERFNRWDTCGLCEQKYHGVVQHALGWACWKTYVGLPEADRVRVLAMNLLGNGLSAAKQHEDALSVREAEMSMLRRLGDSEGNILIMQGNLASSYRALGRLDEAISMRRDVYSGWLKLEGEESRKTLLAANNYASTLRQLERFKETKVLLRKMMPVARRVLGESHDLMLRMRWIYGKALYKDDAATLDDLREAVTTFEEIERIGRRVFGGAHPLVAGVEGALRQSRATLRGANANERHFPLGTQVS</sequence>
<dbReference type="PANTHER" id="PTHR46082">
    <property type="entry name" value="ATP/GTP-BINDING PROTEIN-RELATED"/>
    <property type="match status" value="1"/>
</dbReference>
<evidence type="ECO:0000256" key="3">
    <source>
        <dbReference type="ARBA" id="ARBA00022833"/>
    </source>
</evidence>
<organism evidence="6 7">
    <name type="scientific">Pelagomonas calceolata</name>
    <dbReference type="NCBI Taxonomy" id="35677"/>
    <lineage>
        <taxon>Eukaryota</taxon>
        <taxon>Sar</taxon>
        <taxon>Stramenopiles</taxon>
        <taxon>Ochrophyta</taxon>
        <taxon>Pelagophyceae</taxon>
        <taxon>Pelagomonadales</taxon>
        <taxon>Pelagomonadaceae</taxon>
        <taxon>Pelagomonas</taxon>
    </lineage>
</organism>
<dbReference type="SUPFAM" id="SSF57850">
    <property type="entry name" value="RING/U-box"/>
    <property type="match status" value="1"/>
</dbReference>
<dbReference type="Gene3D" id="3.30.40.10">
    <property type="entry name" value="Zinc/RING finger domain, C3HC4 (zinc finger)"/>
    <property type="match status" value="1"/>
</dbReference>
<dbReference type="Proteomes" id="UP000789595">
    <property type="component" value="Unassembled WGS sequence"/>
</dbReference>
<dbReference type="AlphaFoldDB" id="A0A8J2WXD3"/>
<evidence type="ECO:0000259" key="5">
    <source>
        <dbReference type="PROSITE" id="PS51292"/>
    </source>
</evidence>
<feature type="domain" description="RING-CH-type" evidence="5">
    <location>
        <begin position="106"/>
        <end position="184"/>
    </location>
</feature>
<dbReference type="Gene3D" id="1.25.40.10">
    <property type="entry name" value="Tetratricopeptide repeat domain"/>
    <property type="match status" value="1"/>
</dbReference>
<dbReference type="InterPro" id="IPR053137">
    <property type="entry name" value="NLR-like"/>
</dbReference>
<protein>
    <recommendedName>
        <fullName evidence="5">RING-CH-type domain-containing protein</fullName>
    </recommendedName>
</protein>
<evidence type="ECO:0000256" key="1">
    <source>
        <dbReference type="ARBA" id="ARBA00022723"/>
    </source>
</evidence>
<gene>
    <name evidence="6" type="ORF">PECAL_1P17730</name>
</gene>
<dbReference type="PANTHER" id="PTHR46082:SF6">
    <property type="entry name" value="AAA+ ATPASE DOMAIN-CONTAINING PROTEIN-RELATED"/>
    <property type="match status" value="1"/>
</dbReference>
<dbReference type="InterPro" id="IPR013083">
    <property type="entry name" value="Znf_RING/FYVE/PHD"/>
</dbReference>
<comment type="caution">
    <text evidence="6">The sequence shown here is derived from an EMBL/GenBank/DDBJ whole genome shotgun (WGS) entry which is preliminary data.</text>
</comment>
<dbReference type="InterPro" id="IPR011990">
    <property type="entry name" value="TPR-like_helical_dom_sf"/>
</dbReference>
<dbReference type="EMBL" id="CAKKNE010000001">
    <property type="protein sequence ID" value="CAH0365336.1"/>
    <property type="molecule type" value="Genomic_DNA"/>
</dbReference>
<keyword evidence="1" id="KW-0479">Metal-binding</keyword>
<keyword evidence="3" id="KW-0862">Zinc</keyword>
<feature type="compositionally biased region" description="Low complexity" evidence="4">
    <location>
        <begin position="26"/>
        <end position="42"/>
    </location>
</feature>
<dbReference type="SUPFAM" id="SSF48452">
    <property type="entry name" value="TPR-like"/>
    <property type="match status" value="1"/>
</dbReference>
<evidence type="ECO:0000256" key="2">
    <source>
        <dbReference type="ARBA" id="ARBA00022771"/>
    </source>
</evidence>
<dbReference type="SMART" id="SM00744">
    <property type="entry name" value="RINGv"/>
    <property type="match status" value="1"/>
</dbReference>
<name>A0A8J2WXD3_9STRA</name>